<gene>
    <name evidence="5" type="ORF">F6X53_15155</name>
</gene>
<organism evidence="5 6">
    <name type="scientific">Methylobacterium soli</name>
    <dbReference type="NCBI Taxonomy" id="553447"/>
    <lineage>
        <taxon>Bacteria</taxon>
        <taxon>Pseudomonadati</taxon>
        <taxon>Pseudomonadota</taxon>
        <taxon>Alphaproteobacteria</taxon>
        <taxon>Hyphomicrobiales</taxon>
        <taxon>Methylobacteriaceae</taxon>
        <taxon>Methylobacterium</taxon>
    </lineage>
</organism>
<dbReference type="SUPFAM" id="SSF53098">
    <property type="entry name" value="Ribonuclease H-like"/>
    <property type="match status" value="1"/>
</dbReference>
<feature type="domain" description="Exonuclease" evidence="4">
    <location>
        <begin position="8"/>
        <end position="181"/>
    </location>
</feature>
<dbReference type="CDD" id="cd06127">
    <property type="entry name" value="DEDDh"/>
    <property type="match status" value="1"/>
</dbReference>
<dbReference type="Pfam" id="PF00929">
    <property type="entry name" value="RNase_T"/>
    <property type="match status" value="1"/>
</dbReference>
<evidence type="ECO:0000259" key="4">
    <source>
        <dbReference type="SMART" id="SM00479"/>
    </source>
</evidence>
<keyword evidence="6" id="KW-1185">Reference proteome</keyword>
<dbReference type="InterPro" id="IPR036397">
    <property type="entry name" value="RNaseH_sf"/>
</dbReference>
<sequence>MESEAAPIIRIIDLETTGDRAGGDRVVEIGWQDLDWADGQWRVGSERGARFVNPERLIPARTQAIHHILDRDVEGAQTWLDVAPAILKPANRRVVALAAHRVAFEQRWCRKAFTGTVAWICTFKCALRLWPDEPSHANQFLRYSRRPQGLDQEAGLPAHRAGPDAYVTAHLLREMLCVTRVETLIGWTREPALLPRVTFGENRGRRWSAMSDEFVASILQRRGFDADIRFTARHEQALRAGRTADPQAMLF</sequence>
<keyword evidence="3 5" id="KW-0269">Exonuclease</keyword>
<dbReference type="InterPro" id="IPR013520">
    <property type="entry name" value="Ribonucl_H"/>
</dbReference>
<dbReference type="GO" id="GO:0008408">
    <property type="term" value="F:3'-5' exonuclease activity"/>
    <property type="evidence" value="ECO:0007669"/>
    <property type="project" value="TreeGrafter"/>
</dbReference>
<name>A0A6L3T0G9_9HYPH</name>
<dbReference type="SMART" id="SM00479">
    <property type="entry name" value="EXOIII"/>
    <property type="match status" value="1"/>
</dbReference>
<keyword evidence="1" id="KW-0540">Nuclease</keyword>
<proteinExistence type="predicted"/>
<evidence type="ECO:0000313" key="6">
    <source>
        <dbReference type="Proteomes" id="UP000474159"/>
    </source>
</evidence>
<dbReference type="GO" id="GO:0003676">
    <property type="term" value="F:nucleic acid binding"/>
    <property type="evidence" value="ECO:0007669"/>
    <property type="project" value="InterPro"/>
</dbReference>
<dbReference type="PANTHER" id="PTHR30231">
    <property type="entry name" value="DNA POLYMERASE III SUBUNIT EPSILON"/>
    <property type="match status" value="1"/>
</dbReference>
<dbReference type="PANTHER" id="PTHR30231:SF4">
    <property type="entry name" value="PROTEIN NEN2"/>
    <property type="match status" value="1"/>
</dbReference>
<dbReference type="EMBL" id="VZZK01000014">
    <property type="protein sequence ID" value="KAB1078453.1"/>
    <property type="molecule type" value="Genomic_DNA"/>
</dbReference>
<evidence type="ECO:0000256" key="1">
    <source>
        <dbReference type="ARBA" id="ARBA00022722"/>
    </source>
</evidence>
<evidence type="ECO:0000256" key="3">
    <source>
        <dbReference type="ARBA" id="ARBA00022839"/>
    </source>
</evidence>
<dbReference type="GO" id="GO:0006259">
    <property type="term" value="P:DNA metabolic process"/>
    <property type="evidence" value="ECO:0007669"/>
    <property type="project" value="UniProtKB-ARBA"/>
</dbReference>
<dbReference type="InterPro" id="IPR012337">
    <property type="entry name" value="RNaseH-like_sf"/>
</dbReference>
<dbReference type="AlphaFoldDB" id="A0A6L3T0G9"/>
<reference evidence="5 6" key="1">
    <citation type="submission" date="2019-09" db="EMBL/GenBank/DDBJ databases">
        <title>YIM 48816 draft genome.</title>
        <authorList>
            <person name="Jiang L."/>
        </authorList>
    </citation>
    <scope>NUCLEOTIDE SEQUENCE [LARGE SCALE GENOMIC DNA]</scope>
    <source>
        <strain evidence="5 6">YIM 48816</strain>
    </source>
</reference>
<protein>
    <submittedName>
        <fullName evidence="5">3'-5' exonuclease</fullName>
    </submittedName>
</protein>
<accession>A0A6L3T0G9</accession>
<evidence type="ECO:0000313" key="5">
    <source>
        <dbReference type="EMBL" id="KAB1078453.1"/>
    </source>
</evidence>
<evidence type="ECO:0000256" key="2">
    <source>
        <dbReference type="ARBA" id="ARBA00022801"/>
    </source>
</evidence>
<dbReference type="Proteomes" id="UP000474159">
    <property type="component" value="Unassembled WGS sequence"/>
</dbReference>
<dbReference type="OrthoDB" id="7822240at2"/>
<dbReference type="Gene3D" id="3.30.420.10">
    <property type="entry name" value="Ribonuclease H-like superfamily/Ribonuclease H"/>
    <property type="match status" value="1"/>
</dbReference>
<keyword evidence="2" id="KW-0378">Hydrolase</keyword>
<comment type="caution">
    <text evidence="5">The sequence shown here is derived from an EMBL/GenBank/DDBJ whole genome shotgun (WGS) entry which is preliminary data.</text>
</comment>